<feature type="domain" description="Helicase ATP-binding" evidence="11">
    <location>
        <begin position="94"/>
        <end position="261"/>
    </location>
</feature>
<dbReference type="InterPro" id="IPR001650">
    <property type="entry name" value="Helicase_C-like"/>
</dbReference>
<dbReference type="GO" id="GO:0005634">
    <property type="term" value="C:nucleus"/>
    <property type="evidence" value="ECO:0007669"/>
    <property type="project" value="UniProtKB-SubCell"/>
</dbReference>
<dbReference type="SMART" id="SM00487">
    <property type="entry name" value="DEXDc"/>
    <property type="match status" value="1"/>
</dbReference>
<feature type="compositionally biased region" description="Basic and acidic residues" evidence="10">
    <location>
        <begin position="753"/>
        <end position="762"/>
    </location>
</feature>
<evidence type="ECO:0000256" key="1">
    <source>
        <dbReference type="ARBA" id="ARBA00004123"/>
    </source>
</evidence>
<comment type="function">
    <text evidence="9">ATP-dependent DNA helicase involved in DNA damage repair by homologous recombination and in genome maintenance. Capable of unwinding D-loops. Plays a role in limiting crossover recombinants during mitotic DNA double-strand break (DSB) repair. Component of a FANCM-MHF complex which promotes gene conversion at blocked replication forks, probably by reversal of the stalled fork.</text>
</comment>
<evidence type="ECO:0000256" key="10">
    <source>
        <dbReference type="SAM" id="MobiDB-lite"/>
    </source>
</evidence>
<feature type="region of interest" description="Disordered" evidence="10">
    <location>
        <begin position="977"/>
        <end position="1002"/>
    </location>
</feature>
<keyword evidence="4" id="KW-0378">Hydrolase</keyword>
<keyword evidence="3" id="KW-0547">Nucleotide-binding</keyword>
<feature type="domain" description="Helicase C-terminal" evidence="12">
    <location>
        <begin position="510"/>
        <end position="659"/>
    </location>
</feature>
<comment type="subunit">
    <text evidence="9">Interacts with the MHF histone-fold complex to form the FANCM-MHF complex.</text>
</comment>
<feature type="region of interest" description="Disordered" evidence="10">
    <location>
        <begin position="497"/>
        <end position="558"/>
    </location>
</feature>
<dbReference type="PANTHER" id="PTHR14025:SF20">
    <property type="entry name" value="FANCONI ANEMIA GROUP M PROTEIN"/>
    <property type="match status" value="1"/>
</dbReference>
<evidence type="ECO:0000256" key="8">
    <source>
        <dbReference type="ARBA" id="ARBA00047995"/>
    </source>
</evidence>
<dbReference type="GeneID" id="59327220"/>
<keyword evidence="14" id="KW-1185">Reference proteome</keyword>
<dbReference type="InterPro" id="IPR027417">
    <property type="entry name" value="P-loop_NTPase"/>
</dbReference>
<dbReference type="OrthoDB" id="164902at2759"/>
<dbReference type="Proteomes" id="UP000515788">
    <property type="component" value="Chromosome 6"/>
</dbReference>
<sequence>MAKVDENYDDLDDEELECLHAGGVNKVVRKAVIRKPKALQTDLNGKVIEGQQAFYEEIRNDVTFGPTHHKLCHENLQQFIYPTNFEVREYQFDIVRKALFQNVLCAIPTGMGKTFIASTVMLNFFRWTQSGKIIFTAPTRPLVAQQIKACLGITGIPQDKTAILLDKSRKNREQIWNEKRVFFTTPQVVENDLKRGILHPKEIICIVLDEAHRATGSYAYTNIIKFISRFNTSYRVLALTATPGSDLEGVQEVIKNLEISKVEARTEESIDIVRYMRKKERLKIEVAVSSEIEDLIEQVGAAVLPVLRQAVELDIYEDCDPSQINAFKAMQQSQKIIANPSIPEGVKWRNFFILQLLNHVGQMLKRIKIYGVSTFYNYFMDKYREFTTKYSLGKSTNKIAAEFYFNPILITMMKRCEALLANPQFLSHPKLRHVREELTDFFSEDSLDSRVIIFTELRESALEIVKCVDLMNGPGSNYRIRPHIFIGQAKGKEGFDEVTFTRKNQPKGRKKADRMKRQEEDKQLEEQKKQKKKEEQLERDARRTGSSEDAQIKGMTQKQQKEVIQKFKTGEYNVLVCTSIGEEGLDIGEVDLIICYDTTSSPIKNIQRMGRTGRKRDGKIVLLFSSNESLKFEQALKDYYGLQRLLCQNHLTYTKSDRIIPPNIKPVCRKEHINLDEEALEVNKMEDTEEVIRYATQCMLGKKPKAKKRAKGKEPKREKRFFMPDNVDGGIVTAMDLVTKTKLPENRLDDDIRCKESIDRNESTSVETPSSAKDKPKDFSFTELARPATRMKLPSLIGRTSDKIKDEQDDEIPTGKVTSDASDGINLSRKIDDDGLSTPASKRQKSISIETKSAFSNRKLPERNTLEDADERNHGGLLTSSEREYFLQHYSPDDAVSIATIPNFVRSTKCAEVDHSILNQKILQLFEELRQNRTHRTIEMNRTKCIARGIQSGIVNQSHVQPSVMVKCDCYQTTEPRHSTMTDVPAKGADDLDSLLSSDSDF</sequence>
<dbReference type="SMART" id="SM00490">
    <property type="entry name" value="HELICc"/>
    <property type="match status" value="1"/>
</dbReference>
<dbReference type="GO" id="GO:0009378">
    <property type="term" value="F:four-way junction helicase activity"/>
    <property type="evidence" value="ECO:0007669"/>
    <property type="project" value="TreeGrafter"/>
</dbReference>
<dbReference type="GO" id="GO:0005524">
    <property type="term" value="F:ATP binding"/>
    <property type="evidence" value="ECO:0007669"/>
    <property type="project" value="UniProtKB-UniRule"/>
</dbReference>
<evidence type="ECO:0000256" key="2">
    <source>
        <dbReference type="ARBA" id="ARBA00009889"/>
    </source>
</evidence>
<dbReference type="Gene3D" id="3.40.50.300">
    <property type="entry name" value="P-loop containing nucleotide triphosphate hydrolases"/>
    <property type="match status" value="2"/>
</dbReference>
<evidence type="ECO:0000256" key="6">
    <source>
        <dbReference type="ARBA" id="ARBA00022840"/>
    </source>
</evidence>
<dbReference type="InterPro" id="IPR039686">
    <property type="entry name" value="FANCM/Mph1-like_ID"/>
</dbReference>
<feature type="region of interest" description="Disordered" evidence="10">
    <location>
        <begin position="753"/>
        <end position="780"/>
    </location>
</feature>
<dbReference type="InterPro" id="IPR014001">
    <property type="entry name" value="Helicase_ATP-bd"/>
</dbReference>
<feature type="compositionally biased region" description="Basic and acidic residues" evidence="10">
    <location>
        <begin position="859"/>
        <end position="874"/>
    </location>
</feature>
<dbReference type="FunFam" id="3.40.50.300:FF:000861">
    <property type="entry name" value="Fanconi anemia, complementation group M"/>
    <property type="match status" value="1"/>
</dbReference>
<organism evidence="13 14">
    <name type="scientific">Torulaspora globosa</name>
    <dbReference type="NCBI Taxonomy" id="48254"/>
    <lineage>
        <taxon>Eukaryota</taxon>
        <taxon>Fungi</taxon>
        <taxon>Dikarya</taxon>
        <taxon>Ascomycota</taxon>
        <taxon>Saccharomycotina</taxon>
        <taxon>Saccharomycetes</taxon>
        <taxon>Saccharomycetales</taxon>
        <taxon>Saccharomycetaceae</taxon>
        <taxon>Torulaspora</taxon>
    </lineage>
</organism>
<dbReference type="CDD" id="cd18033">
    <property type="entry name" value="DEXDc_FANCM"/>
    <property type="match status" value="1"/>
</dbReference>
<feature type="compositionally biased region" description="Basic and acidic residues" evidence="10">
    <location>
        <begin position="515"/>
        <end position="546"/>
    </location>
</feature>
<evidence type="ECO:0000256" key="7">
    <source>
        <dbReference type="ARBA" id="ARBA00023242"/>
    </source>
</evidence>
<reference evidence="13 14" key="1">
    <citation type="submission" date="2020-06" db="EMBL/GenBank/DDBJ databases">
        <title>The yeast mating-type switching endonuclease HO is a domesticated member of an unorthodox homing genetic element family.</title>
        <authorList>
            <person name="Coughlan A.Y."/>
            <person name="Lombardi L."/>
            <person name="Braun-Galleani S."/>
            <person name="Martos A.R."/>
            <person name="Galeote V."/>
            <person name="Bigey F."/>
            <person name="Dequin S."/>
            <person name="Byrne K.P."/>
            <person name="Wolfe K.H."/>
        </authorList>
    </citation>
    <scope>NUCLEOTIDE SEQUENCE [LARGE SCALE GENOMIC DNA]</scope>
    <source>
        <strain evidence="13 14">CBS764</strain>
    </source>
</reference>
<dbReference type="InterPro" id="IPR044749">
    <property type="entry name" value="FANCM_DEXDc"/>
</dbReference>
<comment type="catalytic activity">
    <reaction evidence="8 9">
        <text>ATP + H2O = ADP + phosphate + H(+)</text>
        <dbReference type="Rhea" id="RHEA:13065"/>
        <dbReference type="ChEBI" id="CHEBI:15377"/>
        <dbReference type="ChEBI" id="CHEBI:15378"/>
        <dbReference type="ChEBI" id="CHEBI:30616"/>
        <dbReference type="ChEBI" id="CHEBI:43474"/>
        <dbReference type="ChEBI" id="CHEBI:456216"/>
        <dbReference type="EC" id="3.6.4.12"/>
    </reaction>
</comment>
<comment type="similarity">
    <text evidence="2 9">Belongs to the DEAD box helicase family. DEAH subfamily. FANCM sub-subfamily.</text>
</comment>
<dbReference type="PROSITE" id="PS51194">
    <property type="entry name" value="HELICASE_CTER"/>
    <property type="match status" value="1"/>
</dbReference>
<dbReference type="KEGG" id="tgb:HG536_0F03300"/>
<comment type="subcellular location">
    <subcellularLocation>
        <location evidence="1 9">Nucleus</location>
    </subcellularLocation>
</comment>
<dbReference type="SUPFAM" id="SSF52540">
    <property type="entry name" value="P-loop containing nucleoside triphosphate hydrolases"/>
    <property type="match status" value="1"/>
</dbReference>
<dbReference type="CDD" id="cd12091">
    <property type="entry name" value="FANCM_ID"/>
    <property type="match status" value="1"/>
</dbReference>
<evidence type="ECO:0000256" key="3">
    <source>
        <dbReference type="ARBA" id="ARBA00022741"/>
    </source>
</evidence>
<dbReference type="GO" id="GO:0016787">
    <property type="term" value="F:hydrolase activity"/>
    <property type="evidence" value="ECO:0007669"/>
    <property type="project" value="UniProtKB-KW"/>
</dbReference>
<dbReference type="InterPro" id="IPR006935">
    <property type="entry name" value="Helicase/UvrB_N"/>
</dbReference>
<feature type="compositionally biased region" description="Basic residues" evidence="10">
    <location>
        <begin position="504"/>
        <end position="514"/>
    </location>
</feature>
<keyword evidence="5" id="KW-0347">Helicase</keyword>
<evidence type="ECO:0000256" key="4">
    <source>
        <dbReference type="ARBA" id="ARBA00022801"/>
    </source>
</evidence>
<evidence type="ECO:0000256" key="5">
    <source>
        <dbReference type="ARBA" id="ARBA00022806"/>
    </source>
</evidence>
<feature type="compositionally biased region" description="Polar residues" evidence="10">
    <location>
        <begin position="838"/>
        <end position="856"/>
    </location>
</feature>
<dbReference type="AlphaFoldDB" id="A0A7G3ZKG9"/>
<evidence type="ECO:0000259" key="12">
    <source>
        <dbReference type="PROSITE" id="PS51194"/>
    </source>
</evidence>
<dbReference type="Pfam" id="PF00271">
    <property type="entry name" value="Helicase_C"/>
    <property type="match status" value="1"/>
</dbReference>
<gene>
    <name evidence="13" type="ORF">HG536_0F03300</name>
</gene>
<protein>
    <recommendedName>
        <fullName evidence="9">ATP-dependent DNA helicase</fullName>
        <ecNumber evidence="9">3.6.4.12</ecNumber>
    </recommendedName>
</protein>
<dbReference type="EC" id="3.6.4.12" evidence="9"/>
<evidence type="ECO:0000259" key="11">
    <source>
        <dbReference type="PROSITE" id="PS51192"/>
    </source>
</evidence>
<dbReference type="GO" id="GO:0045003">
    <property type="term" value="P:double-strand break repair via synthesis-dependent strand annealing"/>
    <property type="evidence" value="ECO:0007669"/>
    <property type="project" value="TreeGrafter"/>
</dbReference>
<evidence type="ECO:0000256" key="9">
    <source>
        <dbReference type="RuleBase" id="RU367027"/>
    </source>
</evidence>
<evidence type="ECO:0000313" key="14">
    <source>
        <dbReference type="Proteomes" id="UP000515788"/>
    </source>
</evidence>
<proteinExistence type="inferred from homology"/>
<evidence type="ECO:0000313" key="13">
    <source>
        <dbReference type="EMBL" id="QLL34005.1"/>
    </source>
</evidence>
<feature type="region of interest" description="Disordered" evidence="10">
    <location>
        <begin position="793"/>
        <end position="877"/>
    </location>
</feature>
<dbReference type="Pfam" id="PF04851">
    <property type="entry name" value="ResIII"/>
    <property type="match status" value="1"/>
</dbReference>
<dbReference type="RefSeq" id="XP_037140679.1">
    <property type="nucleotide sequence ID" value="XM_037284783.1"/>
</dbReference>
<keyword evidence="7" id="KW-0539">Nucleus</keyword>
<dbReference type="GO" id="GO:0000400">
    <property type="term" value="F:four-way junction DNA binding"/>
    <property type="evidence" value="ECO:0007669"/>
    <property type="project" value="TreeGrafter"/>
</dbReference>
<dbReference type="EMBL" id="CP059251">
    <property type="protein sequence ID" value="QLL34005.1"/>
    <property type="molecule type" value="Genomic_DNA"/>
</dbReference>
<name>A0A7G3ZKG9_9SACH</name>
<keyword evidence="6" id="KW-0067">ATP-binding</keyword>
<dbReference type="PROSITE" id="PS51192">
    <property type="entry name" value="HELICASE_ATP_BIND_1"/>
    <property type="match status" value="1"/>
</dbReference>
<accession>A0A7G3ZKG9</accession>
<dbReference type="GO" id="GO:0036297">
    <property type="term" value="P:interstrand cross-link repair"/>
    <property type="evidence" value="ECO:0007669"/>
    <property type="project" value="TreeGrafter"/>
</dbReference>
<dbReference type="GO" id="GO:0043138">
    <property type="term" value="F:3'-5' DNA helicase activity"/>
    <property type="evidence" value="ECO:0007669"/>
    <property type="project" value="InterPro"/>
</dbReference>
<dbReference type="PANTHER" id="PTHR14025">
    <property type="entry name" value="FANCONI ANEMIA GROUP M FANCM FAMILY MEMBER"/>
    <property type="match status" value="1"/>
</dbReference>